<evidence type="ECO:0000259" key="3">
    <source>
        <dbReference type="PROSITE" id="PS50887"/>
    </source>
</evidence>
<dbReference type="SUPFAM" id="SSF55073">
    <property type="entry name" value="Nucleotide cyclase"/>
    <property type="match status" value="1"/>
</dbReference>
<dbReference type="NCBIfam" id="TIGR00254">
    <property type="entry name" value="GGDEF"/>
    <property type="match status" value="1"/>
</dbReference>
<keyword evidence="5" id="KW-1185">Reference proteome</keyword>
<protein>
    <recommendedName>
        <fullName evidence="1">diguanylate cyclase</fullName>
        <ecNumber evidence="1">2.7.7.65</ecNumber>
    </recommendedName>
</protein>
<dbReference type="InterPro" id="IPR025991">
    <property type="entry name" value="Chemoreceptor_zinc-bind_dom"/>
</dbReference>
<dbReference type="RefSeq" id="WP_193151207.1">
    <property type="nucleotide sequence ID" value="NZ_CP041235.1"/>
</dbReference>
<dbReference type="GO" id="GO:0052621">
    <property type="term" value="F:diguanylate cyclase activity"/>
    <property type="evidence" value="ECO:0007669"/>
    <property type="project" value="UniProtKB-EC"/>
</dbReference>
<dbReference type="Gene3D" id="3.30.70.270">
    <property type="match status" value="1"/>
</dbReference>
<accession>A0A7M1B2E5</accession>
<dbReference type="InterPro" id="IPR050469">
    <property type="entry name" value="Diguanylate_Cyclase"/>
</dbReference>
<name>A0A7M1B2E5_9BACT</name>
<gene>
    <name evidence="4" type="ORF">FJR45_02540</name>
</gene>
<comment type="catalytic activity">
    <reaction evidence="2">
        <text>2 GTP = 3',3'-c-di-GMP + 2 diphosphate</text>
        <dbReference type="Rhea" id="RHEA:24898"/>
        <dbReference type="ChEBI" id="CHEBI:33019"/>
        <dbReference type="ChEBI" id="CHEBI:37565"/>
        <dbReference type="ChEBI" id="CHEBI:58805"/>
        <dbReference type="EC" id="2.7.7.65"/>
    </reaction>
</comment>
<dbReference type="CDD" id="cd01949">
    <property type="entry name" value="GGDEF"/>
    <property type="match status" value="1"/>
</dbReference>
<dbReference type="InterPro" id="IPR043128">
    <property type="entry name" value="Rev_trsase/Diguanyl_cyclase"/>
</dbReference>
<dbReference type="PANTHER" id="PTHR45138">
    <property type="entry name" value="REGULATORY COMPONENTS OF SENSORY TRANSDUCTION SYSTEM"/>
    <property type="match status" value="1"/>
</dbReference>
<dbReference type="FunFam" id="3.30.70.270:FF:000001">
    <property type="entry name" value="Diguanylate cyclase domain protein"/>
    <property type="match status" value="1"/>
</dbReference>
<dbReference type="Proteomes" id="UP000593719">
    <property type="component" value="Chromosome"/>
</dbReference>
<evidence type="ECO:0000256" key="2">
    <source>
        <dbReference type="ARBA" id="ARBA00034247"/>
    </source>
</evidence>
<sequence>MKYDFSGVLDGDSELIYTELRDRYLTCSESYEREKVVKKFYLRIINLFHQSFTSNDINTLYKELALYKISMNIPYIIMTNEIYGLKNLLLSRIAQNIEGNKILNLIALFKEINNGVAYIYLSRYTQEIYTVNNIRLSSISDLLEKDIIIKHYESHLNWLNDLAKHINNFDKNDFPELDGMQCEFGRWLNSSAKKIIQNNSKLKSLMRLHNDLHMFAKKIFVNLETSEYHVLISYLEKCELISLSIGTELALIDNIEMNKKMTKDNLTGALNRNSLELIFKTQYDFSYATDNSFVFAICDLDYFKNINDTYGHVAGDKMLRFFVEIVKKHIRTSDIIIRYGGEEFIIILSAIQKEAGFKVLEKIRQAFEATLLELDGQKLQATVSMGAMWIKPDKVYRHALLDEYVMIVDKMLYCAKENGRNTIEAI</sequence>
<reference evidence="4 5" key="1">
    <citation type="submission" date="2019-06" db="EMBL/GenBank/DDBJ databases">
        <title>Sulfurimonas gotlandica sp. nov., a chemoautotrophic and psychrotolerant epsilonproteobacterium isolated from a pelagic redoxcline, and an emended description of the genus Sulfurimonas.</title>
        <authorList>
            <person name="Wang S."/>
            <person name="Jiang L."/>
            <person name="Shao Z."/>
        </authorList>
    </citation>
    <scope>NUCLEOTIDE SEQUENCE [LARGE SCALE GENOMIC DNA]</scope>
    <source>
        <strain evidence="4 5">S2-6</strain>
    </source>
</reference>
<dbReference type="KEGG" id="ssei:FJR45_02540"/>
<dbReference type="Pfam" id="PF00990">
    <property type="entry name" value="GGDEF"/>
    <property type="match status" value="1"/>
</dbReference>
<dbReference type="SMART" id="SM00267">
    <property type="entry name" value="GGDEF"/>
    <property type="match status" value="1"/>
</dbReference>
<dbReference type="AlphaFoldDB" id="A0A7M1B2E5"/>
<dbReference type="EC" id="2.7.7.65" evidence="1"/>
<evidence type="ECO:0000313" key="4">
    <source>
        <dbReference type="EMBL" id="QOP42888.1"/>
    </source>
</evidence>
<proteinExistence type="predicted"/>
<dbReference type="InterPro" id="IPR029787">
    <property type="entry name" value="Nucleotide_cyclase"/>
</dbReference>
<feature type="domain" description="GGDEF" evidence="3">
    <location>
        <begin position="291"/>
        <end position="426"/>
    </location>
</feature>
<dbReference type="EMBL" id="CP041235">
    <property type="protein sequence ID" value="QOP42888.1"/>
    <property type="molecule type" value="Genomic_DNA"/>
</dbReference>
<dbReference type="Gene3D" id="1.20.120.30">
    <property type="entry name" value="Aspartate receptor, ligand-binding domain"/>
    <property type="match status" value="1"/>
</dbReference>
<evidence type="ECO:0000313" key="5">
    <source>
        <dbReference type="Proteomes" id="UP000593719"/>
    </source>
</evidence>
<organism evidence="4 5">
    <name type="scientific">Sulfurimonas sediminis</name>
    <dbReference type="NCBI Taxonomy" id="2590020"/>
    <lineage>
        <taxon>Bacteria</taxon>
        <taxon>Pseudomonadati</taxon>
        <taxon>Campylobacterota</taxon>
        <taxon>Epsilonproteobacteria</taxon>
        <taxon>Campylobacterales</taxon>
        <taxon>Sulfurimonadaceae</taxon>
        <taxon>Sulfurimonas</taxon>
    </lineage>
</organism>
<dbReference type="PANTHER" id="PTHR45138:SF9">
    <property type="entry name" value="DIGUANYLATE CYCLASE DGCM-RELATED"/>
    <property type="match status" value="1"/>
</dbReference>
<dbReference type="InterPro" id="IPR000160">
    <property type="entry name" value="GGDEF_dom"/>
</dbReference>
<dbReference type="PROSITE" id="PS50887">
    <property type="entry name" value="GGDEF"/>
    <property type="match status" value="1"/>
</dbReference>
<dbReference type="Pfam" id="PF13682">
    <property type="entry name" value="CZB"/>
    <property type="match status" value="1"/>
</dbReference>
<evidence type="ECO:0000256" key="1">
    <source>
        <dbReference type="ARBA" id="ARBA00012528"/>
    </source>
</evidence>